<dbReference type="AlphaFoldDB" id="A0A414Q819"/>
<evidence type="ECO:0000313" key="1">
    <source>
        <dbReference type="EMBL" id="RHF76921.1"/>
    </source>
</evidence>
<organism evidence="1 2">
    <name type="scientific">Bacteroides stercoris</name>
    <dbReference type="NCBI Taxonomy" id="46506"/>
    <lineage>
        <taxon>Bacteria</taxon>
        <taxon>Pseudomonadati</taxon>
        <taxon>Bacteroidota</taxon>
        <taxon>Bacteroidia</taxon>
        <taxon>Bacteroidales</taxon>
        <taxon>Bacteroidaceae</taxon>
        <taxon>Bacteroides</taxon>
    </lineage>
</organism>
<evidence type="ECO:0000313" key="2">
    <source>
        <dbReference type="Proteomes" id="UP000283762"/>
    </source>
</evidence>
<proteinExistence type="predicted"/>
<accession>A0A414Q819</accession>
<dbReference type="Proteomes" id="UP000283762">
    <property type="component" value="Unassembled WGS sequence"/>
</dbReference>
<sequence>MNNITMSKLEHIATIDYCYWRLGKLNEALSKPKSAIEQLVDKACGYNEVEEVKKEAITLLEQIIESKKAIGADYSGDSKFLDKLKNKETHEQTIQSNPLR</sequence>
<dbReference type="EMBL" id="QRHJ01000009">
    <property type="protein sequence ID" value="RHF76921.1"/>
    <property type="molecule type" value="Genomic_DNA"/>
</dbReference>
<gene>
    <name evidence="1" type="ORF">DW668_04860</name>
</gene>
<name>A0A414Q819_BACSE</name>
<reference evidence="1 2" key="1">
    <citation type="submission" date="2018-08" db="EMBL/GenBank/DDBJ databases">
        <title>A genome reference for cultivated species of the human gut microbiota.</title>
        <authorList>
            <person name="Zou Y."/>
            <person name="Xue W."/>
            <person name="Luo G."/>
        </authorList>
    </citation>
    <scope>NUCLEOTIDE SEQUENCE [LARGE SCALE GENOMIC DNA]</scope>
    <source>
        <strain evidence="1 2">AM25-16</strain>
    </source>
</reference>
<comment type="caution">
    <text evidence="1">The sequence shown here is derived from an EMBL/GenBank/DDBJ whole genome shotgun (WGS) entry which is preliminary data.</text>
</comment>
<protein>
    <submittedName>
        <fullName evidence="1">Uncharacterized protein</fullName>
    </submittedName>
</protein>